<evidence type="ECO:0000313" key="2">
    <source>
        <dbReference type="Proteomes" id="UP000308886"/>
    </source>
</evidence>
<protein>
    <submittedName>
        <fullName evidence="1">Uncharacterized protein</fullName>
    </submittedName>
</protein>
<dbReference type="EMBL" id="SRZC01000041">
    <property type="protein sequence ID" value="TGX79598.1"/>
    <property type="molecule type" value="Genomic_DNA"/>
</dbReference>
<dbReference type="Proteomes" id="UP000308886">
    <property type="component" value="Unassembled WGS sequence"/>
</dbReference>
<accession>A0AC61QLI3</accession>
<comment type="caution">
    <text evidence="1">The sequence shown here is derived from an EMBL/GenBank/DDBJ whole genome shotgun (WGS) entry which is preliminary data.</text>
</comment>
<proteinExistence type="predicted"/>
<name>A0AC61QLI3_9BACT</name>
<sequence length="123" mass="13534">MNASRLLLESVLASESNCPEASVSGLLVKCRLTMAAMWNWHIWTGIGCKAPNSPPHAVTDDSPNMKAMPFQPIHAFDIVIHMFMPPDELVPKHLVAVRILQNDNAKPSASVRCVHLNNTILVL</sequence>
<gene>
    <name evidence="1" type="ORF">E5358_14730</name>
</gene>
<reference evidence="1" key="1">
    <citation type="submission" date="2019-04" db="EMBL/GenBank/DDBJ databases">
        <title>Microbes associate with the intestines of laboratory mice.</title>
        <authorList>
            <person name="Navarre W."/>
            <person name="Wong E."/>
            <person name="Huang K."/>
            <person name="Tropini C."/>
            <person name="Ng K."/>
            <person name="Yu B."/>
        </authorList>
    </citation>
    <scope>NUCLEOTIDE SEQUENCE</scope>
    <source>
        <strain evidence="1">NM73_A23</strain>
    </source>
</reference>
<organism evidence="1 2">
    <name type="scientific">Palleniella muris</name>
    <dbReference type="NCBI Taxonomy" id="3038145"/>
    <lineage>
        <taxon>Bacteria</taxon>
        <taxon>Pseudomonadati</taxon>
        <taxon>Bacteroidota</taxon>
        <taxon>Bacteroidia</taxon>
        <taxon>Bacteroidales</taxon>
        <taxon>Prevotellaceae</taxon>
        <taxon>Palleniella</taxon>
    </lineage>
</organism>
<evidence type="ECO:0000313" key="1">
    <source>
        <dbReference type="EMBL" id="TGX79598.1"/>
    </source>
</evidence>
<keyword evidence="2" id="KW-1185">Reference proteome</keyword>